<dbReference type="Gene3D" id="3.90.180.10">
    <property type="entry name" value="Medium-chain alcohol dehydrogenases, catalytic domain"/>
    <property type="match status" value="2"/>
</dbReference>
<feature type="domain" description="Enoyl reductase (ER)" evidence="1">
    <location>
        <begin position="55"/>
        <end position="395"/>
    </location>
</feature>
<dbReference type="InterPro" id="IPR013154">
    <property type="entry name" value="ADH-like_N"/>
</dbReference>
<dbReference type="InterPro" id="IPR011032">
    <property type="entry name" value="GroES-like_sf"/>
</dbReference>
<dbReference type="InterPro" id="IPR036291">
    <property type="entry name" value="NAD(P)-bd_dom_sf"/>
</dbReference>
<dbReference type="GO" id="GO:0016491">
    <property type="term" value="F:oxidoreductase activity"/>
    <property type="evidence" value="ECO:0007669"/>
    <property type="project" value="InterPro"/>
</dbReference>
<reference evidence="2 3" key="1">
    <citation type="journal article" date="2017" name="Curr. Biol.">
        <title>The Evolution of Venom by Co-option of Single-Copy Genes.</title>
        <authorList>
            <person name="Martinson E.O."/>
            <person name="Mrinalini"/>
            <person name="Kelkar Y.D."/>
            <person name="Chang C.H."/>
            <person name="Werren J.H."/>
        </authorList>
    </citation>
    <scope>NUCLEOTIDE SEQUENCE [LARGE SCALE GENOMIC DNA]</scope>
    <source>
        <strain evidence="2 3">Alberta</strain>
        <tissue evidence="2">Whole body</tissue>
    </source>
</reference>
<gene>
    <name evidence="2" type="ORF">TSAR_003354</name>
</gene>
<sequence length="407" mass="45190">MSITASRQLFSRLLSANSKKCMKCLANVRFKSDQTDKKDNDLKVSGKLEHAVLKKFSEPLQIESVDPPKRLQSTEVLIDVNYCALNGLDVLLIENLYTHEQSLPFVPGYEVSGKLIEVSEGATKAGYNVGDKVIALNKNRFGGLAEQCVAEIDDVWKIPTSIKSIDAVCLLENYMTALIGLEQYGSISEEDMVLVNVGIGGIGLAAVDIAANIFRAKVVIGVGFSEDRADKIRDRGAFHAFTYKEKKLIQEIEEIAGERGIEKIFEGDSGEHFKKVLNSFMNVYKSKPPSKNLLRDDNFCVVVQHLSREGRILIAGVADTNPNKNDKDWFTVTGISLKECRERKLELYRTTGDDVISFFEEGLIKPVPSLVAGFYKVNDAVKFVSEMKASGKVVIDMKNKDAEVKFN</sequence>
<dbReference type="SUPFAM" id="SSF50129">
    <property type="entry name" value="GroES-like"/>
    <property type="match status" value="1"/>
</dbReference>
<dbReference type="Proteomes" id="UP000215335">
    <property type="component" value="Unassembled WGS sequence"/>
</dbReference>
<evidence type="ECO:0000313" key="3">
    <source>
        <dbReference type="Proteomes" id="UP000215335"/>
    </source>
</evidence>
<dbReference type="EMBL" id="NNAY01004173">
    <property type="protein sequence ID" value="OXU18241.1"/>
    <property type="molecule type" value="Genomic_DNA"/>
</dbReference>
<organism evidence="2 3">
    <name type="scientific">Trichomalopsis sarcophagae</name>
    <dbReference type="NCBI Taxonomy" id="543379"/>
    <lineage>
        <taxon>Eukaryota</taxon>
        <taxon>Metazoa</taxon>
        <taxon>Ecdysozoa</taxon>
        <taxon>Arthropoda</taxon>
        <taxon>Hexapoda</taxon>
        <taxon>Insecta</taxon>
        <taxon>Pterygota</taxon>
        <taxon>Neoptera</taxon>
        <taxon>Endopterygota</taxon>
        <taxon>Hymenoptera</taxon>
        <taxon>Apocrita</taxon>
        <taxon>Proctotrupomorpha</taxon>
        <taxon>Chalcidoidea</taxon>
        <taxon>Pteromalidae</taxon>
        <taxon>Pteromalinae</taxon>
        <taxon>Trichomalopsis</taxon>
    </lineage>
</organism>
<dbReference type="InterPro" id="IPR051397">
    <property type="entry name" value="Zn-ADH-like_protein"/>
</dbReference>
<protein>
    <recommendedName>
        <fullName evidence="1">Enoyl reductase (ER) domain-containing protein</fullName>
    </recommendedName>
</protein>
<dbReference type="PANTHER" id="PTHR43677">
    <property type="entry name" value="SHORT-CHAIN DEHYDROGENASE/REDUCTASE"/>
    <property type="match status" value="1"/>
</dbReference>
<dbReference type="AlphaFoldDB" id="A0A232EIV0"/>
<dbReference type="InterPro" id="IPR020843">
    <property type="entry name" value="ER"/>
</dbReference>
<dbReference type="OrthoDB" id="3509362at2759"/>
<dbReference type="SUPFAM" id="SSF51735">
    <property type="entry name" value="NAD(P)-binding Rossmann-fold domains"/>
    <property type="match status" value="1"/>
</dbReference>
<dbReference type="Gene3D" id="3.40.50.720">
    <property type="entry name" value="NAD(P)-binding Rossmann-like Domain"/>
    <property type="match status" value="1"/>
</dbReference>
<evidence type="ECO:0000313" key="2">
    <source>
        <dbReference type="EMBL" id="OXU18241.1"/>
    </source>
</evidence>
<dbReference type="STRING" id="543379.A0A232EIV0"/>
<comment type="caution">
    <text evidence="2">The sequence shown here is derived from an EMBL/GenBank/DDBJ whole genome shotgun (WGS) entry which is preliminary data.</text>
</comment>
<dbReference type="PANTHER" id="PTHR43677:SF4">
    <property type="entry name" value="QUINONE OXIDOREDUCTASE-LIKE PROTEIN 2"/>
    <property type="match status" value="1"/>
</dbReference>
<dbReference type="SMART" id="SM00829">
    <property type="entry name" value="PKS_ER"/>
    <property type="match status" value="1"/>
</dbReference>
<evidence type="ECO:0000259" key="1">
    <source>
        <dbReference type="SMART" id="SM00829"/>
    </source>
</evidence>
<dbReference type="Pfam" id="PF08240">
    <property type="entry name" value="ADH_N"/>
    <property type="match status" value="1"/>
</dbReference>
<accession>A0A232EIV0</accession>
<name>A0A232EIV0_9HYME</name>
<proteinExistence type="predicted"/>
<keyword evidence="3" id="KW-1185">Reference proteome</keyword>
<dbReference type="GO" id="GO:0005739">
    <property type="term" value="C:mitochondrion"/>
    <property type="evidence" value="ECO:0007669"/>
    <property type="project" value="TreeGrafter"/>
</dbReference>